<dbReference type="EMBL" id="JACRTB010000002">
    <property type="protein sequence ID" value="MBC8575155.1"/>
    <property type="molecule type" value="Genomic_DNA"/>
</dbReference>
<proteinExistence type="predicted"/>
<reference evidence="2 3" key="1">
    <citation type="submission" date="2020-08" db="EMBL/GenBank/DDBJ databases">
        <title>Genome public.</title>
        <authorList>
            <person name="Liu C."/>
            <person name="Sun Q."/>
        </authorList>
    </citation>
    <scope>NUCLEOTIDE SEQUENCE [LARGE SCALE GENOMIC DNA]</scope>
    <source>
        <strain evidence="2 3">BX1</strain>
    </source>
</reference>
<accession>A0ABR7NG34</accession>
<evidence type="ECO:0000259" key="1">
    <source>
        <dbReference type="Pfam" id="PF01627"/>
    </source>
</evidence>
<dbReference type="InterPro" id="IPR008207">
    <property type="entry name" value="Sig_transdc_His_kin_Hpt_dom"/>
</dbReference>
<feature type="domain" description="HPt" evidence="1">
    <location>
        <begin position="42"/>
        <end position="100"/>
    </location>
</feature>
<dbReference type="Proteomes" id="UP000658131">
    <property type="component" value="Unassembled WGS sequence"/>
</dbReference>
<dbReference type="RefSeq" id="WP_262398802.1">
    <property type="nucleotide sequence ID" value="NZ_JACRTB010000002.1"/>
</dbReference>
<comment type="caution">
    <text evidence="2">The sequence shown here is derived from an EMBL/GenBank/DDBJ whole genome shotgun (WGS) entry which is preliminary data.</text>
</comment>
<dbReference type="Pfam" id="PF01627">
    <property type="entry name" value="Hpt"/>
    <property type="match status" value="1"/>
</dbReference>
<dbReference type="InterPro" id="IPR036641">
    <property type="entry name" value="HPT_dom_sf"/>
</dbReference>
<protein>
    <submittedName>
        <fullName evidence="2">Hpt domain-containing protein</fullName>
    </submittedName>
</protein>
<evidence type="ECO:0000313" key="3">
    <source>
        <dbReference type="Proteomes" id="UP000658131"/>
    </source>
</evidence>
<dbReference type="Gene3D" id="1.20.120.160">
    <property type="entry name" value="HPT domain"/>
    <property type="match status" value="1"/>
</dbReference>
<organism evidence="2 3">
    <name type="scientific">Yanshouia hominis</name>
    <dbReference type="NCBI Taxonomy" id="2763673"/>
    <lineage>
        <taxon>Bacteria</taxon>
        <taxon>Bacillati</taxon>
        <taxon>Bacillota</taxon>
        <taxon>Clostridia</taxon>
        <taxon>Eubacteriales</taxon>
        <taxon>Oscillospiraceae</taxon>
        <taxon>Yanshouia</taxon>
    </lineage>
</organism>
<dbReference type="SUPFAM" id="SSF47226">
    <property type="entry name" value="Histidine-containing phosphotransfer domain, HPT domain"/>
    <property type="match status" value="1"/>
</dbReference>
<evidence type="ECO:0000313" key="2">
    <source>
        <dbReference type="EMBL" id="MBC8575155.1"/>
    </source>
</evidence>
<name>A0ABR7NG34_9FIRM</name>
<sequence length="121" mass="13226">MKALLIKLESWGCDVKDALTRLTGDEDLLIDCIAIVEKDPAFQKLGEALKRADAAGAFEAVHTIKGIAANTGLTPLYDLAVELAAPLRRGELQGLELTYQRLLQKHGEFRQIVASETAHSR</sequence>
<keyword evidence="3" id="KW-1185">Reference proteome</keyword>
<gene>
    <name evidence="2" type="ORF">H8717_01845</name>
</gene>